<dbReference type="AlphaFoldDB" id="A0A9P0HQU7"/>
<organism evidence="1 2">
    <name type="scientific">Nezara viridula</name>
    <name type="common">Southern green stink bug</name>
    <name type="synonym">Cimex viridulus</name>
    <dbReference type="NCBI Taxonomy" id="85310"/>
    <lineage>
        <taxon>Eukaryota</taxon>
        <taxon>Metazoa</taxon>
        <taxon>Ecdysozoa</taxon>
        <taxon>Arthropoda</taxon>
        <taxon>Hexapoda</taxon>
        <taxon>Insecta</taxon>
        <taxon>Pterygota</taxon>
        <taxon>Neoptera</taxon>
        <taxon>Paraneoptera</taxon>
        <taxon>Hemiptera</taxon>
        <taxon>Heteroptera</taxon>
        <taxon>Panheteroptera</taxon>
        <taxon>Pentatomomorpha</taxon>
        <taxon>Pentatomoidea</taxon>
        <taxon>Pentatomidae</taxon>
        <taxon>Pentatominae</taxon>
        <taxon>Nezara</taxon>
    </lineage>
</organism>
<protein>
    <submittedName>
        <fullName evidence="1">Uncharacterized protein</fullName>
    </submittedName>
</protein>
<sequence>MVLFSMCTCSCGIFAGSRPPQPQVSTLPHC</sequence>
<gene>
    <name evidence="1" type="ORF">NEZAVI_LOCUS15059</name>
</gene>
<dbReference type="EMBL" id="OV725083">
    <property type="protein sequence ID" value="CAH1407310.1"/>
    <property type="molecule type" value="Genomic_DNA"/>
</dbReference>
<accession>A0A9P0HQU7</accession>
<proteinExistence type="predicted"/>
<dbReference type="Proteomes" id="UP001152798">
    <property type="component" value="Chromosome 7"/>
</dbReference>
<keyword evidence="2" id="KW-1185">Reference proteome</keyword>
<evidence type="ECO:0000313" key="1">
    <source>
        <dbReference type="EMBL" id="CAH1407310.1"/>
    </source>
</evidence>
<reference evidence="1" key="1">
    <citation type="submission" date="2022-01" db="EMBL/GenBank/DDBJ databases">
        <authorList>
            <person name="King R."/>
        </authorList>
    </citation>
    <scope>NUCLEOTIDE SEQUENCE</scope>
</reference>
<evidence type="ECO:0000313" key="2">
    <source>
        <dbReference type="Proteomes" id="UP001152798"/>
    </source>
</evidence>
<name>A0A9P0HQU7_NEZVI</name>